<gene>
    <name evidence="3" type="ORF">CASFOL_037763</name>
</gene>
<dbReference type="InterPro" id="IPR015915">
    <property type="entry name" value="Kelch-typ_b-propeller"/>
</dbReference>
<organism evidence="3 4">
    <name type="scientific">Castilleja foliolosa</name>
    <dbReference type="NCBI Taxonomy" id="1961234"/>
    <lineage>
        <taxon>Eukaryota</taxon>
        <taxon>Viridiplantae</taxon>
        <taxon>Streptophyta</taxon>
        <taxon>Embryophyta</taxon>
        <taxon>Tracheophyta</taxon>
        <taxon>Spermatophyta</taxon>
        <taxon>Magnoliopsida</taxon>
        <taxon>eudicotyledons</taxon>
        <taxon>Gunneridae</taxon>
        <taxon>Pentapetalae</taxon>
        <taxon>asterids</taxon>
        <taxon>lamiids</taxon>
        <taxon>Lamiales</taxon>
        <taxon>Orobanchaceae</taxon>
        <taxon>Pedicularideae</taxon>
        <taxon>Castillejinae</taxon>
        <taxon>Castilleja</taxon>
    </lineage>
</organism>
<dbReference type="AlphaFoldDB" id="A0ABD3BJI4"/>
<dbReference type="PANTHER" id="PTHR46034">
    <property type="match status" value="1"/>
</dbReference>
<dbReference type="InterPro" id="IPR044832">
    <property type="entry name" value="NRP-like"/>
</dbReference>
<feature type="domain" description="DCD" evidence="2">
    <location>
        <begin position="10"/>
        <end position="143"/>
    </location>
</feature>
<feature type="region of interest" description="Disordered" evidence="1">
    <location>
        <begin position="174"/>
        <end position="195"/>
    </location>
</feature>
<dbReference type="SMART" id="SM00767">
    <property type="entry name" value="DCD"/>
    <property type="match status" value="1"/>
</dbReference>
<dbReference type="InterPro" id="IPR011043">
    <property type="entry name" value="Gal_Oxase/kelch_b-propeller"/>
</dbReference>
<evidence type="ECO:0000256" key="1">
    <source>
        <dbReference type="SAM" id="MobiDB-lite"/>
    </source>
</evidence>
<dbReference type="Pfam" id="PF01344">
    <property type="entry name" value="Kelch_1"/>
    <property type="match status" value="1"/>
</dbReference>
<dbReference type="PANTHER" id="PTHR46034:SF7">
    <property type="entry name" value="INFLUENZA VIRUS NS1A-BINDING PROTEIN"/>
    <property type="match status" value="1"/>
</dbReference>
<dbReference type="Proteomes" id="UP001632038">
    <property type="component" value="Unassembled WGS sequence"/>
</dbReference>
<dbReference type="InterPro" id="IPR013989">
    <property type="entry name" value="Dev_and_cell_death_domain"/>
</dbReference>
<dbReference type="EMBL" id="JAVIJP010000081">
    <property type="protein sequence ID" value="KAL3617442.1"/>
    <property type="molecule type" value="Genomic_DNA"/>
</dbReference>
<dbReference type="Pfam" id="PF10539">
    <property type="entry name" value="Dev_Cell_Death"/>
    <property type="match status" value="1"/>
</dbReference>
<comment type="caution">
    <text evidence="3">The sequence shown here is derived from an EMBL/GenBank/DDBJ whole genome shotgun (WGS) entry which is preliminary data.</text>
</comment>
<evidence type="ECO:0000313" key="3">
    <source>
        <dbReference type="EMBL" id="KAL3617442.1"/>
    </source>
</evidence>
<reference evidence="4" key="1">
    <citation type="journal article" date="2024" name="IScience">
        <title>Strigolactones Initiate the Formation of Haustorium-like Structures in Castilleja.</title>
        <authorList>
            <person name="Buerger M."/>
            <person name="Peterson D."/>
            <person name="Chory J."/>
        </authorList>
    </citation>
    <scope>NUCLEOTIDE SEQUENCE [LARGE SCALE GENOMIC DNA]</scope>
</reference>
<protein>
    <recommendedName>
        <fullName evidence="2">DCD domain-containing protein</fullName>
    </recommendedName>
</protein>
<dbReference type="SUPFAM" id="SSF50965">
    <property type="entry name" value="Galactose oxidase, central domain"/>
    <property type="match status" value="1"/>
</dbReference>
<proteinExistence type="predicted"/>
<sequence>MAPCRGLGKSQLGGVIFGCTNRTMEECLTNQLFGLPGQHILYVKNIEPGLPLFLFNYSDRKLHGIYEAVGSGAMNINLYAWTAGGSGITKFPAQVQIRDRLKCQPLSENQFKPIIADNYFEPKHFYFELDRAQASKLISMLSSAAAAPAVGPSMFTPQNPQKWAVVTKTPLLDDQRDKSVSSEPCLDEDDDQSKELSPFNQTYEKMQYDEKDLMNLKLKKRALSHEFSDAYIKGDVGEAFSADNADVEREKHIDAMMNYQTTISQLSGEVKELKAFKQHQALKVENLEAKLVIFNLHEAFCTSFEAERKIYQLESRCTILESLSNPPTTLSRNEALILSGEIQSNLNESIFIVGGYDGVSWSSALHSFSPSSDVLKSCKSMFVDRAHASVARLDGQLYVFGGGTDIGWYDTVESYNAIDDQWTLCPSLNSKKGCSAAAALNGKLYTIGGGNGVDRFSEVEMFDPNVGRWVYARPMLQKRFALSAVECCGSLYAVGGYNGDEYLNSAERYDPRESSWTRISSMNTKRCGHSTIVLNGKLYAIGGYDGEKMVPIVEIYEPRVGTWMVGEPMNQGRGFLAAALVKDAIYAIGGFKNCSDIVEMVECYKEGQGWQATNLKSVGKKCYASAIVLGDD</sequence>
<keyword evidence="4" id="KW-1185">Reference proteome</keyword>
<dbReference type="SMART" id="SM00612">
    <property type="entry name" value="Kelch"/>
    <property type="match status" value="6"/>
</dbReference>
<dbReference type="Gene3D" id="2.120.10.80">
    <property type="entry name" value="Kelch-type beta propeller"/>
    <property type="match status" value="2"/>
</dbReference>
<accession>A0ABD3BJI4</accession>
<dbReference type="InterPro" id="IPR006652">
    <property type="entry name" value="Kelch_1"/>
</dbReference>
<dbReference type="PROSITE" id="PS51222">
    <property type="entry name" value="DCD"/>
    <property type="match status" value="1"/>
</dbReference>
<dbReference type="Pfam" id="PF24681">
    <property type="entry name" value="Kelch_KLHDC2_KLHL20_DRC7"/>
    <property type="match status" value="1"/>
</dbReference>
<name>A0ABD3BJI4_9LAMI</name>
<evidence type="ECO:0000313" key="4">
    <source>
        <dbReference type="Proteomes" id="UP001632038"/>
    </source>
</evidence>
<evidence type="ECO:0000259" key="2">
    <source>
        <dbReference type="PROSITE" id="PS51222"/>
    </source>
</evidence>